<keyword evidence="2" id="KW-1185">Reference proteome</keyword>
<evidence type="ECO:0000313" key="1">
    <source>
        <dbReference type="EMBL" id="MDJ1136492.1"/>
    </source>
</evidence>
<proteinExistence type="predicted"/>
<gene>
    <name evidence="1" type="ORF">NMN56_032005</name>
</gene>
<dbReference type="EMBL" id="JANCPR020000041">
    <property type="protein sequence ID" value="MDJ1136492.1"/>
    <property type="molecule type" value="Genomic_DNA"/>
</dbReference>
<comment type="caution">
    <text evidence="1">The sequence shown here is derived from an EMBL/GenBank/DDBJ whole genome shotgun (WGS) entry which is preliminary data.</text>
</comment>
<reference evidence="1 2" key="1">
    <citation type="submission" date="2023-05" db="EMBL/GenBank/DDBJ databases">
        <title>Streptantibioticus silvisoli sp. nov., acidotolerant actinomycetes 1 from pine litter.</title>
        <authorList>
            <person name="Swiecimska M."/>
            <person name="Golinska P."/>
            <person name="Sangal V."/>
            <person name="Wachnowicz B."/>
            <person name="Goodfellow M."/>
        </authorList>
    </citation>
    <scope>NUCLEOTIDE SEQUENCE [LARGE SCALE GENOMIC DNA]</scope>
    <source>
        <strain evidence="1 2">DSM 42109</strain>
    </source>
</reference>
<organism evidence="1 2">
    <name type="scientific">Streptomyces iconiensis</name>
    <dbReference type="NCBI Taxonomy" id="1384038"/>
    <lineage>
        <taxon>Bacteria</taxon>
        <taxon>Bacillati</taxon>
        <taxon>Actinomycetota</taxon>
        <taxon>Actinomycetes</taxon>
        <taxon>Kitasatosporales</taxon>
        <taxon>Streptomycetaceae</taxon>
        <taxon>Streptomyces</taxon>
    </lineage>
</organism>
<protein>
    <submittedName>
        <fullName evidence="1">Uncharacterized protein</fullName>
    </submittedName>
</protein>
<sequence>MRKTVQQPTEHESLEQLLGDCAQMTPHWVPHRPPLQAQAPIAAQALHGVRVPSRSARLLDGMSEYGD</sequence>
<name>A0ABT7A574_9ACTN</name>
<evidence type="ECO:0000313" key="2">
    <source>
        <dbReference type="Proteomes" id="UP001214441"/>
    </source>
</evidence>
<dbReference type="Proteomes" id="UP001214441">
    <property type="component" value="Unassembled WGS sequence"/>
</dbReference>
<accession>A0ABT7A574</accession>